<feature type="transmembrane region" description="Helical" evidence="1">
    <location>
        <begin position="152"/>
        <end position="173"/>
    </location>
</feature>
<dbReference type="PANTHER" id="PTHR14969">
    <property type="entry name" value="SPHINGOSINE-1-PHOSPHATE PHOSPHOHYDROLASE"/>
    <property type="match status" value="1"/>
</dbReference>
<dbReference type="InterPro" id="IPR016064">
    <property type="entry name" value="NAD/diacylglycerol_kinase_sf"/>
</dbReference>
<dbReference type="InterPro" id="IPR000326">
    <property type="entry name" value="PAP2/HPO"/>
</dbReference>
<dbReference type="InterPro" id="IPR001206">
    <property type="entry name" value="Diacylglycerol_kinase_cat_dom"/>
</dbReference>
<dbReference type="Proteomes" id="UP001244136">
    <property type="component" value="Chromosome"/>
</dbReference>
<evidence type="ECO:0000256" key="1">
    <source>
        <dbReference type="SAM" id="Phobius"/>
    </source>
</evidence>
<evidence type="ECO:0000313" key="3">
    <source>
        <dbReference type="EMBL" id="WGT47012.1"/>
    </source>
</evidence>
<reference evidence="3 4" key="1">
    <citation type="journal article" date="2008" name="Int. J. Syst. Evol. Microbiol.">
        <title>Tessaracoccus flavescens sp. nov., isolated from marine sediment.</title>
        <authorList>
            <person name="Lee D.W."/>
            <person name="Lee S.D."/>
        </authorList>
    </citation>
    <scope>NUCLEOTIDE SEQUENCE [LARGE SCALE GENOMIC DNA]</scope>
    <source>
        <strain evidence="3 4">T21</strain>
    </source>
</reference>
<dbReference type="Gene3D" id="1.20.144.10">
    <property type="entry name" value="Phosphatidic acid phosphatase type 2/haloperoxidase"/>
    <property type="match status" value="1"/>
</dbReference>
<keyword evidence="1" id="KW-0472">Membrane</keyword>
<dbReference type="Gene3D" id="2.60.200.40">
    <property type="match status" value="1"/>
</dbReference>
<evidence type="ECO:0000259" key="2">
    <source>
        <dbReference type="PROSITE" id="PS50146"/>
    </source>
</evidence>
<gene>
    <name evidence="3" type="ORF">QH948_12945</name>
</gene>
<dbReference type="Pfam" id="PF00781">
    <property type="entry name" value="DAGK_cat"/>
    <property type="match status" value="1"/>
</dbReference>
<keyword evidence="4" id="KW-1185">Reference proteome</keyword>
<feature type="transmembrane region" description="Helical" evidence="1">
    <location>
        <begin position="179"/>
        <end position="198"/>
    </location>
</feature>
<sequence>MTRGWAWRILAAATLGAALTVMSLRIPTWLDGWWPWPPLPEGSLWGRAAVVFAWTTNPVVPTLALLAVALWAGRRRLLRLAARLVASSLLSLSIVTTLKVLVGRERPVTGWLGVLTSDASFPSGHAAAATVLACGLLALAREARWPPRRAGWWATGWLLFVLLVGADRLLLQVHHVSDVLAGVLVGVFAHALASAFAYSPARSPIAASGLRFAVVCNPARVRNAGLLRRVVEAEAGGRGWRLVGWHTTTVEEPGSEAATAALSAGADLVLVVGGDGTQRAACSALAHSPATLGLIPHGSGDLLARALRVPRDLPTAVRAALDGTPMPLDLLRVELDGRPEVSAVMVGIGADAAVLRDTSEAWKRRVGPYAYLAAGARHIAARPVPTRVVVDGEEVLDGPASLVEIGNVADLHQGIALLPGATPFDGIADVLVASPSGAGDVVRMIAGVLAGRTTDRQLTRGRGCTVEVRTASPVTCQIDGELMGDVSSLRLAVDPGAVRVALS</sequence>
<dbReference type="Pfam" id="PF01569">
    <property type="entry name" value="PAP2"/>
    <property type="match status" value="1"/>
</dbReference>
<dbReference type="PANTHER" id="PTHR14969:SF13">
    <property type="entry name" value="AT30094P"/>
    <property type="match status" value="1"/>
</dbReference>
<dbReference type="InterPro" id="IPR017438">
    <property type="entry name" value="ATP-NAD_kinase_N"/>
</dbReference>
<dbReference type="PROSITE" id="PS50146">
    <property type="entry name" value="DAGK"/>
    <property type="match status" value="1"/>
</dbReference>
<feature type="transmembrane region" description="Helical" evidence="1">
    <location>
        <begin position="84"/>
        <end position="102"/>
    </location>
</feature>
<dbReference type="SUPFAM" id="SSF111331">
    <property type="entry name" value="NAD kinase/diacylglycerol kinase-like"/>
    <property type="match status" value="1"/>
</dbReference>
<keyword evidence="1" id="KW-0812">Transmembrane</keyword>
<dbReference type="SMART" id="SM00014">
    <property type="entry name" value="acidPPc"/>
    <property type="match status" value="1"/>
</dbReference>
<feature type="transmembrane region" description="Helical" evidence="1">
    <location>
        <begin position="49"/>
        <end position="72"/>
    </location>
</feature>
<protein>
    <submittedName>
        <fullName evidence="3">Phosphatase PAP2 family protein</fullName>
    </submittedName>
</protein>
<dbReference type="SUPFAM" id="SSF48317">
    <property type="entry name" value="Acid phosphatase/Vanadium-dependent haloperoxidase"/>
    <property type="match status" value="1"/>
</dbReference>
<dbReference type="InterPro" id="IPR045540">
    <property type="entry name" value="YegS/DAGK_C"/>
</dbReference>
<keyword evidence="1" id="KW-1133">Transmembrane helix</keyword>
<organism evidence="3 4">
    <name type="scientific">Tessaracoccus lacteus</name>
    <dbReference type="NCBI Taxonomy" id="3041766"/>
    <lineage>
        <taxon>Bacteria</taxon>
        <taxon>Bacillati</taxon>
        <taxon>Actinomycetota</taxon>
        <taxon>Actinomycetes</taxon>
        <taxon>Propionibacteriales</taxon>
        <taxon>Propionibacteriaceae</taxon>
        <taxon>Tessaracoccus</taxon>
    </lineage>
</organism>
<proteinExistence type="predicted"/>
<dbReference type="Pfam" id="PF19279">
    <property type="entry name" value="YegS_C"/>
    <property type="match status" value="1"/>
</dbReference>
<dbReference type="Gene3D" id="3.40.50.10330">
    <property type="entry name" value="Probable inorganic polyphosphate/atp-NAD kinase, domain 1"/>
    <property type="match status" value="1"/>
</dbReference>
<name>A0ABY8PWY0_9ACTN</name>
<dbReference type="EMBL" id="CP123967">
    <property type="protein sequence ID" value="WGT47012.1"/>
    <property type="molecule type" value="Genomic_DNA"/>
</dbReference>
<dbReference type="InterPro" id="IPR036938">
    <property type="entry name" value="PAP2/HPO_sf"/>
</dbReference>
<accession>A0ABY8PWY0</accession>
<dbReference type="RefSeq" id="WP_281144754.1">
    <property type="nucleotide sequence ID" value="NZ_CP123967.1"/>
</dbReference>
<evidence type="ECO:0000313" key="4">
    <source>
        <dbReference type="Proteomes" id="UP001244136"/>
    </source>
</evidence>
<feature type="domain" description="DAGKc" evidence="2">
    <location>
        <begin position="207"/>
        <end position="337"/>
    </location>
</feature>